<dbReference type="EMBL" id="FRBI01000021">
    <property type="protein sequence ID" value="SHN11468.1"/>
    <property type="molecule type" value="Genomic_DNA"/>
</dbReference>
<evidence type="ECO:0000259" key="4">
    <source>
        <dbReference type="Pfam" id="PF00534"/>
    </source>
</evidence>
<dbReference type="RefSeq" id="WP_073501424.1">
    <property type="nucleotide sequence ID" value="NZ_FRBI01000021.1"/>
</dbReference>
<evidence type="ECO:0000256" key="1">
    <source>
        <dbReference type="ARBA" id="ARBA00021292"/>
    </source>
</evidence>
<keyword evidence="6" id="KW-1185">Reference proteome</keyword>
<dbReference type="InterPro" id="IPR001296">
    <property type="entry name" value="Glyco_trans_1"/>
</dbReference>
<evidence type="ECO:0000256" key="2">
    <source>
        <dbReference type="ARBA" id="ARBA00022679"/>
    </source>
</evidence>
<dbReference type="PANTHER" id="PTHR12526">
    <property type="entry name" value="GLYCOSYLTRANSFERASE"/>
    <property type="match status" value="1"/>
</dbReference>
<evidence type="ECO:0000313" key="5">
    <source>
        <dbReference type="EMBL" id="SHN11468.1"/>
    </source>
</evidence>
<evidence type="ECO:0000256" key="3">
    <source>
        <dbReference type="SAM" id="MobiDB-lite"/>
    </source>
</evidence>
<keyword evidence="2 5" id="KW-0808">Transferase</keyword>
<dbReference type="Pfam" id="PF00534">
    <property type="entry name" value="Glycos_transf_1"/>
    <property type="match status" value="1"/>
</dbReference>
<dbReference type="Gene3D" id="3.40.50.2000">
    <property type="entry name" value="Glycogen Phosphorylase B"/>
    <property type="match status" value="2"/>
</dbReference>
<dbReference type="STRING" id="310782.SAMN05216499_12139"/>
<accession>A0A1M7P4H0</accession>
<dbReference type="OrthoDB" id="570545at2"/>
<protein>
    <recommendedName>
        <fullName evidence="1">D-inositol 3-phosphate glycosyltransferase</fullName>
    </recommendedName>
</protein>
<dbReference type="SUPFAM" id="SSF53756">
    <property type="entry name" value="UDP-Glycosyltransferase/glycogen phosphorylase"/>
    <property type="match status" value="1"/>
</dbReference>
<dbReference type="Proteomes" id="UP000184111">
    <property type="component" value="Unassembled WGS sequence"/>
</dbReference>
<dbReference type="GO" id="GO:0016757">
    <property type="term" value="F:glycosyltransferase activity"/>
    <property type="evidence" value="ECO:0007669"/>
    <property type="project" value="InterPro"/>
</dbReference>
<organism evidence="5 6">
    <name type="scientific">Actinacidiphila paucisporea</name>
    <dbReference type="NCBI Taxonomy" id="310782"/>
    <lineage>
        <taxon>Bacteria</taxon>
        <taxon>Bacillati</taxon>
        <taxon>Actinomycetota</taxon>
        <taxon>Actinomycetes</taxon>
        <taxon>Kitasatosporales</taxon>
        <taxon>Streptomycetaceae</taxon>
        <taxon>Actinacidiphila</taxon>
    </lineage>
</organism>
<gene>
    <name evidence="5" type="ORF">SAMN05216499_12139</name>
</gene>
<dbReference type="AlphaFoldDB" id="A0A1M7P4H0"/>
<feature type="domain" description="Glycosyl transferase family 1" evidence="4">
    <location>
        <begin position="199"/>
        <end position="353"/>
    </location>
</feature>
<evidence type="ECO:0000313" key="6">
    <source>
        <dbReference type="Proteomes" id="UP000184111"/>
    </source>
</evidence>
<proteinExistence type="predicted"/>
<sequence>MRIVFLLHNAYGVGGTIRTTCNLAGALAAEHEVEIASVFRTREKPAFAYDPRVRLRPLADLRTENPARLHEDPRAARPATVFPRGDRNYPEYSALTDDLIGEYLSGLDADVVVGTRPGLNVHIARQAPRRLVRVGQEHLTLDTHSTRLTVALRRYYPALDAVTTTTQADAAVYRRRMPGIRATGVPNGVPSAGDAVSDGSARVVVAAGRLVEAKRYDDLIRAFATVAAARPDWTLRLYGKGTRQAALAALIAELGLGDHVRLMGAATPIEPELAKASVLAVTSSLESFGMTIVEGMRAGLPVVATDCPLGPREIVKDGVTGLLVPPRDVPAIAGALLSLIEDDERRMRMGRAALAASDAYDPAVVAERHLRIFRELLDVRRRPAAGPRAAVRATATRAAWPVLTAIDVAGAARRAAVRKAGRRPAGR</sequence>
<reference evidence="5 6" key="1">
    <citation type="submission" date="2016-11" db="EMBL/GenBank/DDBJ databases">
        <authorList>
            <person name="Jaros S."/>
            <person name="Januszkiewicz K."/>
            <person name="Wedrychowicz H."/>
        </authorList>
    </citation>
    <scope>NUCLEOTIDE SEQUENCE [LARGE SCALE GENOMIC DNA]</scope>
    <source>
        <strain evidence="5 6">CGMCC 4.2025</strain>
    </source>
</reference>
<feature type="region of interest" description="Disordered" evidence="3">
    <location>
        <begin position="64"/>
        <end position="84"/>
    </location>
</feature>
<name>A0A1M7P4H0_9ACTN</name>
<dbReference type="PANTHER" id="PTHR12526:SF627">
    <property type="entry name" value="D-RHAMNOSYLTRANSFERASE WBPZ"/>
    <property type="match status" value="1"/>
</dbReference>
<feature type="compositionally biased region" description="Basic and acidic residues" evidence="3">
    <location>
        <begin position="64"/>
        <end position="75"/>
    </location>
</feature>